<dbReference type="PANTHER" id="PTHR43840">
    <property type="entry name" value="MITOCHONDRIAL METAL TRANSPORTER 1-RELATED"/>
    <property type="match status" value="1"/>
</dbReference>
<name>A0A3S2VYQ5_9BURK</name>
<dbReference type="Proteomes" id="UP000288178">
    <property type="component" value="Unassembled WGS sequence"/>
</dbReference>
<feature type="domain" description="Cation efflux protein transmembrane" evidence="8">
    <location>
        <begin position="7"/>
        <end position="201"/>
    </location>
</feature>
<comment type="caution">
    <text evidence="10">The sequence shown here is derived from an EMBL/GenBank/DDBJ whole genome shotgun (WGS) entry which is preliminary data.</text>
</comment>
<dbReference type="RefSeq" id="WP_128194436.1">
    <property type="nucleotide sequence ID" value="NZ_SACT01000001.1"/>
</dbReference>
<feature type="transmembrane region" description="Helical" evidence="7">
    <location>
        <begin position="151"/>
        <end position="173"/>
    </location>
</feature>
<dbReference type="GO" id="GO:0006882">
    <property type="term" value="P:intracellular zinc ion homeostasis"/>
    <property type="evidence" value="ECO:0007669"/>
    <property type="project" value="TreeGrafter"/>
</dbReference>
<feature type="transmembrane region" description="Helical" evidence="7">
    <location>
        <begin position="108"/>
        <end position="130"/>
    </location>
</feature>
<evidence type="ECO:0000313" key="11">
    <source>
        <dbReference type="Proteomes" id="UP000288178"/>
    </source>
</evidence>
<evidence type="ECO:0000256" key="3">
    <source>
        <dbReference type="ARBA" id="ARBA00022448"/>
    </source>
</evidence>
<evidence type="ECO:0000313" key="10">
    <source>
        <dbReference type="EMBL" id="RVT53358.1"/>
    </source>
</evidence>
<keyword evidence="11" id="KW-1185">Reference proteome</keyword>
<organism evidence="10 11">
    <name type="scientific">Rubrivivax albus</name>
    <dbReference type="NCBI Taxonomy" id="2499835"/>
    <lineage>
        <taxon>Bacteria</taxon>
        <taxon>Pseudomonadati</taxon>
        <taxon>Pseudomonadota</taxon>
        <taxon>Betaproteobacteria</taxon>
        <taxon>Burkholderiales</taxon>
        <taxon>Sphaerotilaceae</taxon>
        <taxon>Rubrivivax</taxon>
    </lineage>
</organism>
<dbReference type="GO" id="GO:0005886">
    <property type="term" value="C:plasma membrane"/>
    <property type="evidence" value="ECO:0007669"/>
    <property type="project" value="TreeGrafter"/>
</dbReference>
<dbReference type="InterPro" id="IPR050291">
    <property type="entry name" value="CDF_Transporter"/>
</dbReference>
<comment type="similarity">
    <text evidence="2">Belongs to the cation diffusion facilitator (CDF) transporter (TC 2.A.4) family.</text>
</comment>
<feature type="domain" description="Cation efflux protein cytoplasmic" evidence="9">
    <location>
        <begin position="206"/>
        <end position="282"/>
    </location>
</feature>
<dbReference type="PANTHER" id="PTHR43840:SF15">
    <property type="entry name" value="MITOCHONDRIAL METAL TRANSPORTER 1-RELATED"/>
    <property type="match status" value="1"/>
</dbReference>
<evidence type="ECO:0000259" key="9">
    <source>
        <dbReference type="Pfam" id="PF16916"/>
    </source>
</evidence>
<protein>
    <submittedName>
        <fullName evidence="10">Cation transporter</fullName>
    </submittedName>
</protein>
<dbReference type="InterPro" id="IPR058533">
    <property type="entry name" value="Cation_efflux_TM"/>
</dbReference>
<sequence>MQVASYLKLSVVVAVATIALKAGAWWLTGSVGLLSDALESLVNLAGASFALAMVTLAAQPADDEHPYGHHKAEYFSSGFEGVLILVAALAIIASAVDRLISPQPLEQLGIGLALSLVATALNGALAWAMLRKAREARSMALEGDARHLFTDVWTSIGVVAGLVAVHFSGWLWLDPVIAIAVALNIGREAIGLISRSVQGLMDHALEPEVIASIQATLAEFAHDTIRFDHVTTRRAGARRFVDLHMHMPADWSLRRAAALRTSVEQALMSAVPGLRATIQLLPADVEAHFDDPKDLL</sequence>
<evidence type="ECO:0000256" key="5">
    <source>
        <dbReference type="ARBA" id="ARBA00022989"/>
    </source>
</evidence>
<dbReference type="EMBL" id="SACT01000001">
    <property type="protein sequence ID" value="RVT53358.1"/>
    <property type="molecule type" value="Genomic_DNA"/>
</dbReference>
<evidence type="ECO:0000256" key="6">
    <source>
        <dbReference type="ARBA" id="ARBA00023136"/>
    </source>
</evidence>
<evidence type="ECO:0000256" key="1">
    <source>
        <dbReference type="ARBA" id="ARBA00004141"/>
    </source>
</evidence>
<evidence type="ECO:0000259" key="8">
    <source>
        <dbReference type="Pfam" id="PF01545"/>
    </source>
</evidence>
<dbReference type="NCBIfam" id="TIGR01297">
    <property type="entry name" value="CDF"/>
    <property type="match status" value="1"/>
</dbReference>
<dbReference type="Gene3D" id="1.20.1510.10">
    <property type="entry name" value="Cation efflux protein transmembrane domain"/>
    <property type="match status" value="1"/>
</dbReference>
<evidence type="ECO:0000256" key="7">
    <source>
        <dbReference type="SAM" id="Phobius"/>
    </source>
</evidence>
<dbReference type="Pfam" id="PF16916">
    <property type="entry name" value="ZT_dimer"/>
    <property type="match status" value="1"/>
</dbReference>
<gene>
    <name evidence="10" type="ORF">ENE75_00150</name>
</gene>
<keyword evidence="4 7" id="KW-0812">Transmembrane</keyword>
<proteinExistence type="inferred from homology"/>
<evidence type="ECO:0000256" key="2">
    <source>
        <dbReference type="ARBA" id="ARBA00008114"/>
    </source>
</evidence>
<dbReference type="OrthoDB" id="9806522at2"/>
<feature type="transmembrane region" description="Helical" evidence="7">
    <location>
        <begin position="78"/>
        <end position="96"/>
    </location>
</feature>
<dbReference type="InterPro" id="IPR002524">
    <property type="entry name" value="Cation_efflux"/>
</dbReference>
<dbReference type="SUPFAM" id="SSF161111">
    <property type="entry name" value="Cation efflux protein transmembrane domain-like"/>
    <property type="match status" value="1"/>
</dbReference>
<dbReference type="InterPro" id="IPR027469">
    <property type="entry name" value="Cation_efflux_TMD_sf"/>
</dbReference>
<accession>A0A3S2VYQ5</accession>
<keyword evidence="6 7" id="KW-0472">Membrane</keyword>
<dbReference type="InterPro" id="IPR036837">
    <property type="entry name" value="Cation_efflux_CTD_sf"/>
</dbReference>
<dbReference type="GO" id="GO:0015341">
    <property type="term" value="F:zinc efflux antiporter activity"/>
    <property type="evidence" value="ECO:0007669"/>
    <property type="project" value="TreeGrafter"/>
</dbReference>
<dbReference type="SUPFAM" id="SSF160240">
    <property type="entry name" value="Cation efflux protein cytoplasmic domain-like"/>
    <property type="match status" value="1"/>
</dbReference>
<comment type="subcellular location">
    <subcellularLocation>
        <location evidence="1">Membrane</location>
        <topology evidence="1">Multi-pass membrane protein</topology>
    </subcellularLocation>
</comment>
<evidence type="ECO:0000256" key="4">
    <source>
        <dbReference type="ARBA" id="ARBA00022692"/>
    </source>
</evidence>
<dbReference type="AlphaFoldDB" id="A0A3S2VYQ5"/>
<dbReference type="Gene3D" id="3.30.70.1350">
    <property type="entry name" value="Cation efflux protein, cytoplasmic domain"/>
    <property type="match status" value="1"/>
</dbReference>
<dbReference type="Pfam" id="PF01545">
    <property type="entry name" value="Cation_efflux"/>
    <property type="match status" value="1"/>
</dbReference>
<reference evidence="10 11" key="1">
    <citation type="submission" date="2019-01" db="EMBL/GenBank/DDBJ databases">
        <authorList>
            <person name="Chen W.-M."/>
        </authorList>
    </citation>
    <scope>NUCLEOTIDE SEQUENCE [LARGE SCALE GENOMIC DNA]</scope>
    <source>
        <strain evidence="10 11">ICH-3</strain>
    </source>
</reference>
<dbReference type="InterPro" id="IPR027470">
    <property type="entry name" value="Cation_efflux_CTD"/>
</dbReference>
<dbReference type="GO" id="GO:0015086">
    <property type="term" value="F:cadmium ion transmembrane transporter activity"/>
    <property type="evidence" value="ECO:0007669"/>
    <property type="project" value="TreeGrafter"/>
</dbReference>
<feature type="transmembrane region" description="Helical" evidence="7">
    <location>
        <begin position="40"/>
        <end position="58"/>
    </location>
</feature>
<keyword evidence="3" id="KW-0813">Transport</keyword>
<keyword evidence="5 7" id="KW-1133">Transmembrane helix</keyword>
<dbReference type="GO" id="GO:0015093">
    <property type="term" value="F:ferrous iron transmembrane transporter activity"/>
    <property type="evidence" value="ECO:0007669"/>
    <property type="project" value="TreeGrafter"/>
</dbReference>